<dbReference type="Proteomes" id="UP000790787">
    <property type="component" value="Chromosome 6"/>
</dbReference>
<organism evidence="1 2">
    <name type="scientific">Nicotiana tabacum</name>
    <name type="common">Common tobacco</name>
    <dbReference type="NCBI Taxonomy" id="4097"/>
    <lineage>
        <taxon>Eukaryota</taxon>
        <taxon>Viridiplantae</taxon>
        <taxon>Streptophyta</taxon>
        <taxon>Embryophyta</taxon>
        <taxon>Tracheophyta</taxon>
        <taxon>Spermatophyta</taxon>
        <taxon>Magnoliopsida</taxon>
        <taxon>eudicotyledons</taxon>
        <taxon>Gunneridae</taxon>
        <taxon>Pentapetalae</taxon>
        <taxon>asterids</taxon>
        <taxon>lamiids</taxon>
        <taxon>Solanales</taxon>
        <taxon>Solanaceae</taxon>
        <taxon>Nicotianoideae</taxon>
        <taxon>Nicotianeae</taxon>
        <taxon>Nicotiana</taxon>
    </lineage>
</organism>
<evidence type="ECO:0000313" key="1">
    <source>
        <dbReference type="Proteomes" id="UP000790787"/>
    </source>
</evidence>
<reference evidence="2" key="2">
    <citation type="submission" date="2025-08" db="UniProtKB">
        <authorList>
            <consortium name="RefSeq"/>
        </authorList>
    </citation>
    <scope>IDENTIFICATION</scope>
    <source>
        <tissue evidence="2">Leaf</tissue>
    </source>
</reference>
<protein>
    <submittedName>
        <fullName evidence="2">Uncharacterized protein LOC142182185</fullName>
    </submittedName>
</protein>
<reference evidence="1" key="1">
    <citation type="journal article" date="2014" name="Nat. Commun.">
        <title>The tobacco genome sequence and its comparison with those of tomato and potato.</title>
        <authorList>
            <person name="Sierro N."/>
            <person name="Battey J.N."/>
            <person name="Ouadi S."/>
            <person name="Bakaher N."/>
            <person name="Bovet L."/>
            <person name="Willig A."/>
            <person name="Goepfert S."/>
            <person name="Peitsch M.C."/>
            <person name="Ivanov N.V."/>
        </authorList>
    </citation>
    <scope>NUCLEOTIDE SEQUENCE [LARGE SCALE GENOMIC DNA]</scope>
</reference>
<accession>A0AC58US52</accession>
<sequence>MYSTNAYCVWTNLKERFDKKNLTRVYQLLREICTASQGSLLESKYYSKLKCSWDAYWSMIPLPYDCTKHKEYAKHIEQQRLVQFLMGLNETYAQARSQVLLTVPVPTLNHAYNIIMQDESQRVQSNMISQVAPPLQQLDLNDPTTLASIQSNRFRKSNGNNGNSRGSRGPIANNVSCVEKSEGTSSIGSSSGPSSMPFFTPEQYHQLLKLIDKEPTISDARVNMAGIADFLNACFSVGSKTNYWDLYSGKVSRIGKEKDELYILQPAKIPSPVKVPETSSTPAFNSFIPSTIPVSTTPVPESSSVSSNSCIHSFIWHQRFGHAPIAVLQKIPSLKNHLLNKDTLNCTVCPLARLPSSVLFGKSPYEVFHGHLPTLDIIRVFRYLCYATTLNNTDKFSQRSRPAIFMGYSTSQKGYKLYNISTGTFFVSRDISFMETVFPSKYPKSTFLHTLSSGSIPTFPTSVTASTCDDSFPALSPSIPAPDPPSPLVIIPYLNIWKTPIGCKWVYKVKYKPDGSVERYKVRLAAKGFTQHEGLDYHETFSHVVKMVTVRSIVALEAQCAWLLFEMDVYNAFLQGDLSEEASRKWNLKLTSALVDSGFSQSKLDYSLFTKRSGRDIVIILVCVDDLLVTGSDNGLIQDAKKRKYSLELISECGLGGGRPVTFPLDQNVKLTSVEYDKIVWDARG</sequence>
<proteinExistence type="predicted"/>
<evidence type="ECO:0000313" key="2">
    <source>
        <dbReference type="RefSeq" id="XP_075112326.1"/>
    </source>
</evidence>
<keyword evidence="1" id="KW-1185">Reference proteome</keyword>
<dbReference type="RefSeq" id="XP_075112326.1">
    <property type="nucleotide sequence ID" value="XM_075256225.1"/>
</dbReference>
<name>A0AC58US52_TOBAC</name>
<gene>
    <name evidence="2" type="primary">LOC142182185</name>
</gene>